<proteinExistence type="predicted"/>
<reference evidence="1" key="1">
    <citation type="journal article" date="2014" name="Front. Microbiol.">
        <title>High frequency of phylogenetically diverse reductive dehalogenase-homologous genes in deep subseafloor sedimentary metagenomes.</title>
        <authorList>
            <person name="Kawai M."/>
            <person name="Futagami T."/>
            <person name="Toyoda A."/>
            <person name="Takaki Y."/>
            <person name="Nishi S."/>
            <person name="Hori S."/>
            <person name="Arai W."/>
            <person name="Tsubouchi T."/>
            <person name="Morono Y."/>
            <person name="Uchiyama I."/>
            <person name="Ito T."/>
            <person name="Fujiyama A."/>
            <person name="Inagaki F."/>
            <person name="Takami H."/>
        </authorList>
    </citation>
    <scope>NUCLEOTIDE SEQUENCE</scope>
    <source>
        <strain evidence="1">Expedition CK06-06</strain>
    </source>
</reference>
<dbReference type="AlphaFoldDB" id="X0XWQ8"/>
<feature type="non-terminal residue" evidence="1">
    <location>
        <position position="1"/>
    </location>
</feature>
<accession>X0XWQ8</accession>
<comment type="caution">
    <text evidence="1">The sequence shown here is derived from an EMBL/GenBank/DDBJ whole genome shotgun (WGS) entry which is preliminary data.</text>
</comment>
<dbReference type="EMBL" id="BARS01044938">
    <property type="protein sequence ID" value="GAG40978.1"/>
    <property type="molecule type" value="Genomic_DNA"/>
</dbReference>
<protein>
    <submittedName>
        <fullName evidence="1">Uncharacterized protein</fullName>
    </submittedName>
</protein>
<evidence type="ECO:0000313" key="1">
    <source>
        <dbReference type="EMBL" id="GAG40978.1"/>
    </source>
</evidence>
<sequence length="209" mass="23409">INLNESLIETQDNSLDINLTIEVSADLPGTVTLLNLSHVYLGDHNVSITSNVYDKTSGVLYETITSQVLWRYSPFLDSLPTRIDYYDVFPSSYNDKDVQPYGQKDGKPISNYTTTAKTDSIDITACLNETIDACLDIVWSPNFNQTNGSDITSTQNCTSIINVTSDLTNTSSFGIYNFWNLTDCTTNAFKFLEYNIVYNSWCSDCVRVS</sequence>
<gene>
    <name evidence="1" type="ORF">S01H1_67820</name>
</gene>
<organism evidence="1">
    <name type="scientific">marine sediment metagenome</name>
    <dbReference type="NCBI Taxonomy" id="412755"/>
    <lineage>
        <taxon>unclassified sequences</taxon>
        <taxon>metagenomes</taxon>
        <taxon>ecological metagenomes</taxon>
    </lineage>
</organism>
<name>X0XWQ8_9ZZZZ</name>